<proteinExistence type="predicted"/>
<dbReference type="SUPFAM" id="SSF102114">
    <property type="entry name" value="Radical SAM enzymes"/>
    <property type="match status" value="1"/>
</dbReference>
<sequence>MQRIAEIYLFDTCTMKCGYCSLAESGKVLDSTQLERFRDPGFIDHVVNFFNSRTTAEDKWNLLFTGGEPLITPNLAAMCRGLFSRGNKVSIYTGLYLPETHVNFRFVLEHGPDEFDYLMASLHPETEADEGAYWRKVELLKGRGHKVFVRFVGHPNRLHRLSELAARCRDLDVCFYPTTLLSDNYPRSYTDDQRGELSGHFSSLSQFIQLRGGLSTNNLRCHAGKRMIAVNMQTGNITPCITVGKPILGNIFENSLDEVSHEIECPVPGINCCCDVHFQQDIVAGAKDEEFGNLKLGFAPPRGFDFELARMRDCGIEFYGNPKAGIGSVTEDGRLFYSIAEVKASFHRNGSLKGHVPVRAGEPIKPLFRLEESQPCNQSRVTTGPPFTVTTAAEQWSYAAVIPVAESVPMSGAIVRLKTKVVSGAVGIGILNADLSVFVTAEQNMTPEDSGCDLFLSRPEGRVWLVVRNVSPSGSPSCVEVNSVEAFQAAPLSVMA</sequence>
<dbReference type="GO" id="GO:0003824">
    <property type="term" value="F:catalytic activity"/>
    <property type="evidence" value="ECO:0007669"/>
    <property type="project" value="InterPro"/>
</dbReference>
<evidence type="ECO:0000256" key="5">
    <source>
        <dbReference type="ARBA" id="ARBA00023014"/>
    </source>
</evidence>
<evidence type="ECO:0000256" key="1">
    <source>
        <dbReference type="ARBA" id="ARBA00001966"/>
    </source>
</evidence>
<keyword evidence="2" id="KW-0949">S-adenosyl-L-methionine</keyword>
<dbReference type="InParanoid" id="Q02BD6"/>
<dbReference type="STRING" id="234267.Acid_0625"/>
<keyword evidence="3" id="KW-0479">Metal-binding</keyword>
<dbReference type="InterPro" id="IPR058240">
    <property type="entry name" value="rSAM_sf"/>
</dbReference>
<dbReference type="GO" id="GO:0051536">
    <property type="term" value="F:iron-sulfur cluster binding"/>
    <property type="evidence" value="ECO:0007669"/>
    <property type="project" value="UniProtKB-KW"/>
</dbReference>
<protein>
    <submittedName>
        <fullName evidence="6">Radical SAM domain protein</fullName>
    </submittedName>
</protein>
<keyword evidence="5" id="KW-0411">Iron-sulfur</keyword>
<reference evidence="6" key="1">
    <citation type="submission" date="2006-10" db="EMBL/GenBank/DDBJ databases">
        <title>Complete sequence of Solibacter usitatus Ellin6076.</title>
        <authorList>
            <consortium name="US DOE Joint Genome Institute"/>
            <person name="Copeland A."/>
            <person name="Lucas S."/>
            <person name="Lapidus A."/>
            <person name="Barry K."/>
            <person name="Detter J.C."/>
            <person name="Glavina del Rio T."/>
            <person name="Hammon N."/>
            <person name="Israni S."/>
            <person name="Dalin E."/>
            <person name="Tice H."/>
            <person name="Pitluck S."/>
            <person name="Thompson L.S."/>
            <person name="Brettin T."/>
            <person name="Bruce D."/>
            <person name="Han C."/>
            <person name="Tapia R."/>
            <person name="Gilna P."/>
            <person name="Schmutz J."/>
            <person name="Larimer F."/>
            <person name="Land M."/>
            <person name="Hauser L."/>
            <person name="Kyrpides N."/>
            <person name="Mikhailova N."/>
            <person name="Janssen P.H."/>
            <person name="Kuske C.R."/>
            <person name="Richardson P."/>
        </authorList>
    </citation>
    <scope>NUCLEOTIDE SEQUENCE</scope>
    <source>
        <strain evidence="6">Ellin6076</strain>
    </source>
</reference>
<evidence type="ECO:0000256" key="3">
    <source>
        <dbReference type="ARBA" id="ARBA00022723"/>
    </source>
</evidence>
<dbReference type="Gene3D" id="3.20.20.70">
    <property type="entry name" value="Aldolase class I"/>
    <property type="match status" value="1"/>
</dbReference>
<dbReference type="InterPro" id="IPR013785">
    <property type="entry name" value="Aldolase_TIM"/>
</dbReference>
<comment type="cofactor">
    <cofactor evidence="1">
        <name>[4Fe-4S] cluster</name>
        <dbReference type="ChEBI" id="CHEBI:49883"/>
    </cofactor>
</comment>
<dbReference type="SFLD" id="SFLDS00029">
    <property type="entry name" value="Radical_SAM"/>
    <property type="match status" value="1"/>
</dbReference>
<dbReference type="PANTHER" id="PTHR11228">
    <property type="entry name" value="RADICAL SAM DOMAIN PROTEIN"/>
    <property type="match status" value="1"/>
</dbReference>
<dbReference type="eggNOG" id="COG0535">
    <property type="taxonomic scope" value="Bacteria"/>
</dbReference>
<dbReference type="KEGG" id="sus:Acid_0625"/>
<accession>Q02BD6</accession>
<dbReference type="AlphaFoldDB" id="Q02BD6"/>
<evidence type="ECO:0000256" key="2">
    <source>
        <dbReference type="ARBA" id="ARBA00022691"/>
    </source>
</evidence>
<dbReference type="GO" id="GO:0046872">
    <property type="term" value="F:metal ion binding"/>
    <property type="evidence" value="ECO:0007669"/>
    <property type="project" value="UniProtKB-KW"/>
</dbReference>
<evidence type="ECO:0000256" key="4">
    <source>
        <dbReference type="ARBA" id="ARBA00023004"/>
    </source>
</evidence>
<dbReference type="InterPro" id="IPR007197">
    <property type="entry name" value="rSAM"/>
</dbReference>
<organism evidence="6">
    <name type="scientific">Solibacter usitatus (strain Ellin6076)</name>
    <dbReference type="NCBI Taxonomy" id="234267"/>
    <lineage>
        <taxon>Bacteria</taxon>
        <taxon>Pseudomonadati</taxon>
        <taxon>Acidobacteriota</taxon>
        <taxon>Terriglobia</taxon>
        <taxon>Bryobacterales</taxon>
        <taxon>Solibacteraceae</taxon>
        <taxon>Candidatus Solibacter</taxon>
    </lineage>
</organism>
<dbReference type="HOGENOM" id="CLU_549682_0_0_0"/>
<gene>
    <name evidence="6" type="ordered locus">Acid_0625</name>
</gene>
<dbReference type="PANTHER" id="PTHR11228:SF35">
    <property type="entry name" value="MOLYBDENUM COFACTOR BIOSYNTHESIS PROTEIN A-RELATED"/>
    <property type="match status" value="1"/>
</dbReference>
<dbReference type="InterPro" id="IPR050377">
    <property type="entry name" value="Radical_SAM_PqqE_MftC-like"/>
</dbReference>
<keyword evidence="4" id="KW-0408">Iron</keyword>
<evidence type="ECO:0000313" key="6">
    <source>
        <dbReference type="EMBL" id="ABJ81630.1"/>
    </source>
</evidence>
<dbReference type="EMBL" id="CP000473">
    <property type="protein sequence ID" value="ABJ81630.1"/>
    <property type="molecule type" value="Genomic_DNA"/>
</dbReference>
<name>Q02BD6_SOLUE</name>